<accession>A0AAE1QIC0</accession>
<evidence type="ECO:0000313" key="2">
    <source>
        <dbReference type="Proteomes" id="UP001292094"/>
    </source>
</evidence>
<dbReference type="AlphaFoldDB" id="A0AAE1QIC0"/>
<name>A0AAE1QIC0_9EUCA</name>
<reference evidence="1" key="1">
    <citation type="submission" date="2023-11" db="EMBL/GenBank/DDBJ databases">
        <title>Genome assemblies of two species of porcelain crab, Petrolisthes cinctipes and Petrolisthes manimaculis (Anomura: Porcellanidae).</title>
        <authorList>
            <person name="Angst P."/>
        </authorList>
    </citation>
    <scope>NUCLEOTIDE SEQUENCE</scope>
    <source>
        <strain evidence="1">PB745_02</strain>
        <tissue evidence="1">Gill</tissue>
    </source>
</reference>
<keyword evidence="2" id="KW-1185">Reference proteome</keyword>
<sequence>MVQQKLCNAHLTVKLAKTTFAQATVTYLGHEAAVAEDNWPWFGLRKDAKGVFVADSGIDVSILTTLSQALNFTLLLLALAHEFKSYTTRSHFAPGFPSEICLHFRSCRSYLHLAHPAKATLLHKPY</sequence>
<evidence type="ECO:0000313" key="1">
    <source>
        <dbReference type="EMBL" id="KAK4325752.1"/>
    </source>
</evidence>
<dbReference type="EMBL" id="JAWZYT010000264">
    <property type="protein sequence ID" value="KAK4325752.1"/>
    <property type="molecule type" value="Genomic_DNA"/>
</dbReference>
<organism evidence="1 2">
    <name type="scientific">Petrolisthes manimaculis</name>
    <dbReference type="NCBI Taxonomy" id="1843537"/>
    <lineage>
        <taxon>Eukaryota</taxon>
        <taxon>Metazoa</taxon>
        <taxon>Ecdysozoa</taxon>
        <taxon>Arthropoda</taxon>
        <taxon>Crustacea</taxon>
        <taxon>Multicrustacea</taxon>
        <taxon>Malacostraca</taxon>
        <taxon>Eumalacostraca</taxon>
        <taxon>Eucarida</taxon>
        <taxon>Decapoda</taxon>
        <taxon>Pleocyemata</taxon>
        <taxon>Anomura</taxon>
        <taxon>Galatheoidea</taxon>
        <taxon>Porcellanidae</taxon>
        <taxon>Petrolisthes</taxon>
    </lineage>
</organism>
<protein>
    <submittedName>
        <fullName evidence="1">Uncharacterized protein</fullName>
    </submittedName>
</protein>
<proteinExistence type="predicted"/>
<comment type="caution">
    <text evidence="1">The sequence shown here is derived from an EMBL/GenBank/DDBJ whole genome shotgun (WGS) entry which is preliminary data.</text>
</comment>
<gene>
    <name evidence="1" type="ORF">Pmani_003695</name>
</gene>
<dbReference type="Proteomes" id="UP001292094">
    <property type="component" value="Unassembled WGS sequence"/>
</dbReference>